<comment type="caution">
    <text evidence="3">The sequence shown here is derived from an EMBL/GenBank/DDBJ whole genome shotgun (WGS) entry which is preliminary data.</text>
</comment>
<gene>
    <name evidence="3" type="ORF">HMPREF0663_10626</name>
</gene>
<dbReference type="InterPro" id="IPR013737">
    <property type="entry name" value="Bac_rhamnosid_N"/>
</dbReference>
<dbReference type="Proteomes" id="UP000005580">
    <property type="component" value="Unassembled WGS sequence"/>
</dbReference>
<dbReference type="InterPro" id="IPR016007">
    <property type="entry name" value="Alpha_rhamnosid"/>
</dbReference>
<dbReference type="PANTHER" id="PTHR33307">
    <property type="entry name" value="ALPHA-RHAMNOSIDASE (EUROFUNG)"/>
    <property type="match status" value="1"/>
</dbReference>
<keyword evidence="1" id="KW-0732">Signal</keyword>
<protein>
    <submittedName>
        <fullName evidence="3">Alpha-L-rhamnosidase N-terminal domain protein</fullName>
    </submittedName>
</protein>
<sequence>MDVTKLRYFILACLFLLAGSHTVAQEFDTHWIAYPTVDSTSQIWFRRTYTTRERPVQATISIKTTGRFELFVNERNISTDVLTPYREEMSDNSITTEYDITRFLCSGNNTIAVWYSPSYPHINPRQLSVTYSGKTKDGRRFAHVSDESWLCHKANRRLLPAGGELLDNTCYPLKWNSEDIDAACWLSAISIPNTHQEQTKVYKGCYPAYKVNRIRHQNYFDTGGDSTLYEFGTAFRGWIRVTLRNAKIGENIDIGGMKYVCNGKMDEQAYRKFTLPECRRVIVYGDNRFSREQIQEIEAIEIVPYTHDAFSF</sequence>
<dbReference type="HOGENOM" id="CLU_936447_0_0_10"/>
<feature type="domain" description="Bacterial alpha-L-rhamnosidase N-terminal" evidence="2">
    <location>
        <begin position="54"/>
        <end position="195"/>
    </location>
</feature>
<dbReference type="Pfam" id="PF08531">
    <property type="entry name" value="Bac_rhamnosid_N"/>
    <property type="match status" value="1"/>
</dbReference>
<feature type="signal peptide" evidence="1">
    <location>
        <begin position="1"/>
        <end position="24"/>
    </location>
</feature>
<dbReference type="STRING" id="28134.SAMN05444288_0248"/>
<evidence type="ECO:0000259" key="2">
    <source>
        <dbReference type="Pfam" id="PF08531"/>
    </source>
</evidence>
<reference evidence="3" key="1">
    <citation type="submission" date="2011-01" db="EMBL/GenBank/DDBJ databases">
        <authorList>
            <person name="Muzny D."/>
            <person name="Qin X."/>
            <person name="Buhay C."/>
            <person name="Dugan-Rocha S."/>
            <person name="Ding Y."/>
            <person name="Chen G."/>
            <person name="Hawes A."/>
            <person name="Holder M."/>
            <person name="Jhangiani S."/>
            <person name="Johnson A."/>
            <person name="Khan Z."/>
            <person name="Li Z."/>
            <person name="Liu W."/>
            <person name="Liu X."/>
            <person name="Perez L."/>
            <person name="Shen H."/>
            <person name="Wang Q."/>
            <person name="Watt J."/>
            <person name="Xi L."/>
            <person name="Xin Y."/>
            <person name="Zhou J."/>
            <person name="Deng J."/>
            <person name="Jiang H."/>
            <person name="Liu Y."/>
            <person name="Qu J."/>
            <person name="Song X.-Z."/>
            <person name="Zhang L."/>
            <person name="Villasana D."/>
            <person name="Johnson A."/>
            <person name="Liu J."/>
            <person name="Liyanage D."/>
            <person name="Lorensuhewa L."/>
            <person name="Robinson T."/>
            <person name="Song A."/>
            <person name="Song B.-B."/>
            <person name="Dinh H."/>
            <person name="Thornton R."/>
            <person name="Coyle M."/>
            <person name="Francisco L."/>
            <person name="Jackson L."/>
            <person name="Javaid M."/>
            <person name="Korchina V."/>
            <person name="Kovar C."/>
            <person name="Mata R."/>
            <person name="Mathew T."/>
            <person name="Ngo R."/>
            <person name="Nguyen L."/>
            <person name="Nguyen N."/>
            <person name="Okwuonu G."/>
            <person name="Ongeri F."/>
            <person name="Pham C."/>
            <person name="Simmons D."/>
            <person name="Wilczek-Boney K."/>
            <person name="Hale W."/>
            <person name="Jakkamsetti A."/>
            <person name="Pham P."/>
            <person name="Ruth R."/>
            <person name="San Lucas F."/>
            <person name="Warren J."/>
            <person name="Zhang J."/>
            <person name="Zhao Z."/>
            <person name="Zhou C."/>
            <person name="Zhu D."/>
            <person name="Lee S."/>
            <person name="Bess C."/>
            <person name="Blankenburg K."/>
            <person name="Forbes L."/>
            <person name="Fu Q."/>
            <person name="Gubbala S."/>
            <person name="Hirani K."/>
            <person name="Jayaseelan J.C."/>
            <person name="Lara F."/>
            <person name="Munidasa M."/>
            <person name="Palculict T."/>
            <person name="Patil S."/>
            <person name="Pu L.-L."/>
            <person name="Saada N."/>
            <person name="Tang L."/>
            <person name="Weissenberger G."/>
            <person name="Zhu Y."/>
            <person name="Hemphill L."/>
            <person name="Shang Y."/>
            <person name="Youmans B."/>
            <person name="Ayvaz T."/>
            <person name="Ross M."/>
            <person name="Santibanez J."/>
            <person name="Aqrawi P."/>
            <person name="Gross S."/>
            <person name="Joshi V."/>
            <person name="Fowler G."/>
            <person name="Nazareth L."/>
            <person name="Reid J."/>
            <person name="Worley K."/>
            <person name="Petrosino J."/>
            <person name="Highlander S."/>
            <person name="Gibbs R."/>
        </authorList>
    </citation>
    <scope>NUCLEOTIDE SEQUENCE [LARGE SCALE GENOMIC DNA]</scope>
    <source>
        <strain evidence="3">ATCC 33269</strain>
    </source>
</reference>
<dbReference type="RefSeq" id="WP_004369336.1">
    <property type="nucleotide sequence ID" value="NZ_GL833119.1"/>
</dbReference>
<dbReference type="eggNOG" id="COG3250">
    <property type="taxonomic scope" value="Bacteria"/>
</dbReference>
<evidence type="ECO:0000313" key="3">
    <source>
        <dbReference type="EMBL" id="EFZ38257.1"/>
    </source>
</evidence>
<proteinExistence type="predicted"/>
<dbReference type="AlphaFoldDB" id="E7RNC6"/>
<dbReference type="Gene3D" id="2.60.120.260">
    <property type="entry name" value="Galactose-binding domain-like"/>
    <property type="match status" value="1"/>
</dbReference>
<evidence type="ECO:0000313" key="4">
    <source>
        <dbReference type="Proteomes" id="UP000005580"/>
    </source>
</evidence>
<feature type="chain" id="PRO_5003221434" evidence="1">
    <location>
        <begin position="25"/>
        <end position="312"/>
    </location>
</feature>
<evidence type="ECO:0000256" key="1">
    <source>
        <dbReference type="SAM" id="SignalP"/>
    </source>
</evidence>
<organism evidence="3 4">
    <name type="scientific">Hoylesella oralis ATCC 33269</name>
    <dbReference type="NCBI Taxonomy" id="873533"/>
    <lineage>
        <taxon>Bacteria</taxon>
        <taxon>Pseudomonadati</taxon>
        <taxon>Bacteroidota</taxon>
        <taxon>Bacteroidia</taxon>
        <taxon>Bacteroidales</taxon>
        <taxon>Prevotellaceae</taxon>
        <taxon>Hoylesella</taxon>
    </lineage>
</organism>
<accession>E7RNC6</accession>
<name>E7RNC6_9BACT</name>
<dbReference type="EMBL" id="AEPE02000002">
    <property type="protein sequence ID" value="EFZ38257.1"/>
    <property type="molecule type" value="Genomic_DNA"/>
</dbReference>
<dbReference type="PANTHER" id="PTHR33307:SF6">
    <property type="entry name" value="ALPHA-RHAMNOSIDASE (EUROFUNG)-RELATED"/>
    <property type="match status" value="1"/>
</dbReference>
<keyword evidence="4" id="KW-1185">Reference proteome</keyword>